<protein>
    <submittedName>
        <fullName evidence="1">Uncharacterized protein</fullName>
    </submittedName>
</protein>
<dbReference type="EMBL" id="FOVW01000006">
    <property type="protein sequence ID" value="SFO38143.1"/>
    <property type="molecule type" value="Genomic_DNA"/>
</dbReference>
<gene>
    <name evidence="1" type="ORF">SAMN04488519_1067</name>
</gene>
<dbReference type="STRING" id="226506.SAMN04488519_1067"/>
<accession>A0A1I5GQD1</accession>
<dbReference type="AlphaFoldDB" id="A0A1I5GQD1"/>
<sequence length="209" mass="24579">MCTKRLDLIMRSIFFLLFLQIFLITNSYSQTVQEKRQFEIKVAGIKIGDLEAQQVKENLNTNYSLKSNVSFWFFGKLFVDFLINAKYGEDRLLNSIADLKSNRGEFLSTIIWKKNFYEVDANTYKFENTDPVKQSIDLSVSKLYFKKPKHNQLLISETYGLVSLVKEVEPNVFEIEIDGNRNQFHYKGDELDKVIIQNPIKNYVIQRVY</sequence>
<keyword evidence="2" id="KW-1185">Reference proteome</keyword>
<proteinExistence type="predicted"/>
<evidence type="ECO:0000313" key="1">
    <source>
        <dbReference type="EMBL" id="SFO38143.1"/>
    </source>
</evidence>
<reference evidence="2" key="1">
    <citation type="submission" date="2016-10" db="EMBL/GenBank/DDBJ databases">
        <authorList>
            <person name="Varghese N."/>
            <person name="Submissions S."/>
        </authorList>
    </citation>
    <scope>NUCLEOTIDE SEQUENCE [LARGE SCALE GENOMIC DNA]</scope>
    <source>
        <strain evidence="2">DSM 15282</strain>
    </source>
</reference>
<name>A0A1I5GQD1_9BACT</name>
<dbReference type="InterPro" id="IPR045767">
    <property type="entry name" value="DUF6134"/>
</dbReference>
<dbReference type="Proteomes" id="UP000199564">
    <property type="component" value="Unassembled WGS sequence"/>
</dbReference>
<evidence type="ECO:0000313" key="2">
    <source>
        <dbReference type="Proteomes" id="UP000199564"/>
    </source>
</evidence>
<organism evidence="1 2">
    <name type="scientific">Algoriphagus ornithinivorans</name>
    <dbReference type="NCBI Taxonomy" id="226506"/>
    <lineage>
        <taxon>Bacteria</taxon>
        <taxon>Pseudomonadati</taxon>
        <taxon>Bacteroidota</taxon>
        <taxon>Cytophagia</taxon>
        <taxon>Cytophagales</taxon>
        <taxon>Cyclobacteriaceae</taxon>
        <taxon>Algoriphagus</taxon>
    </lineage>
</organism>
<dbReference type="Pfam" id="PF19630">
    <property type="entry name" value="DUF6134"/>
    <property type="match status" value="1"/>
</dbReference>